<keyword evidence="3" id="KW-1185">Reference proteome</keyword>
<dbReference type="Proteomes" id="UP001341840">
    <property type="component" value="Unassembled WGS sequence"/>
</dbReference>
<evidence type="ECO:0000313" key="2">
    <source>
        <dbReference type="EMBL" id="MED6193914.1"/>
    </source>
</evidence>
<proteinExistence type="predicted"/>
<feature type="region of interest" description="Disordered" evidence="1">
    <location>
        <begin position="1"/>
        <end position="23"/>
    </location>
</feature>
<feature type="region of interest" description="Disordered" evidence="1">
    <location>
        <begin position="62"/>
        <end position="97"/>
    </location>
</feature>
<evidence type="ECO:0000313" key="3">
    <source>
        <dbReference type="Proteomes" id="UP001341840"/>
    </source>
</evidence>
<feature type="compositionally biased region" description="Basic residues" evidence="1">
    <location>
        <begin position="67"/>
        <end position="78"/>
    </location>
</feature>
<comment type="caution">
    <text evidence="2">The sequence shown here is derived from an EMBL/GenBank/DDBJ whole genome shotgun (WGS) entry which is preliminary data.</text>
</comment>
<evidence type="ECO:0000256" key="1">
    <source>
        <dbReference type="SAM" id="MobiDB-lite"/>
    </source>
</evidence>
<gene>
    <name evidence="2" type="ORF">PIB30_023579</name>
</gene>
<protein>
    <submittedName>
        <fullName evidence="2">Uncharacterized protein</fullName>
    </submittedName>
</protein>
<sequence>MAASQRHDVEMRKGKSLERLRKRNARDELQQKDAYLKCYEPIIHHLNGSDLWERTDYDDIMPPPYRNPRHRPTKKKRRGSTEEEGRIQTHLPKLGQI</sequence>
<name>A0ABU6X9J1_9FABA</name>
<reference evidence="2 3" key="1">
    <citation type="journal article" date="2023" name="Plants (Basel)">
        <title>Bridging the Gap: Combining Genomics and Transcriptomics Approaches to Understand Stylosanthes scabra, an Orphan Legume from the Brazilian Caatinga.</title>
        <authorList>
            <person name="Ferreira-Neto J.R.C."/>
            <person name="da Silva M.D."/>
            <person name="Binneck E."/>
            <person name="de Melo N.F."/>
            <person name="da Silva R.H."/>
            <person name="de Melo A.L.T.M."/>
            <person name="Pandolfi V."/>
            <person name="Bustamante F.O."/>
            <person name="Brasileiro-Vidal A.C."/>
            <person name="Benko-Iseppon A.M."/>
        </authorList>
    </citation>
    <scope>NUCLEOTIDE SEQUENCE [LARGE SCALE GENOMIC DNA]</scope>
    <source>
        <tissue evidence="2">Leaves</tissue>
    </source>
</reference>
<accession>A0ABU6X9J1</accession>
<dbReference type="EMBL" id="JASCZI010211531">
    <property type="protein sequence ID" value="MED6193914.1"/>
    <property type="molecule type" value="Genomic_DNA"/>
</dbReference>
<organism evidence="2 3">
    <name type="scientific">Stylosanthes scabra</name>
    <dbReference type="NCBI Taxonomy" id="79078"/>
    <lineage>
        <taxon>Eukaryota</taxon>
        <taxon>Viridiplantae</taxon>
        <taxon>Streptophyta</taxon>
        <taxon>Embryophyta</taxon>
        <taxon>Tracheophyta</taxon>
        <taxon>Spermatophyta</taxon>
        <taxon>Magnoliopsida</taxon>
        <taxon>eudicotyledons</taxon>
        <taxon>Gunneridae</taxon>
        <taxon>Pentapetalae</taxon>
        <taxon>rosids</taxon>
        <taxon>fabids</taxon>
        <taxon>Fabales</taxon>
        <taxon>Fabaceae</taxon>
        <taxon>Papilionoideae</taxon>
        <taxon>50 kb inversion clade</taxon>
        <taxon>dalbergioids sensu lato</taxon>
        <taxon>Dalbergieae</taxon>
        <taxon>Pterocarpus clade</taxon>
        <taxon>Stylosanthes</taxon>
    </lineage>
</organism>